<name>A0A3E2VUA9_CLOIN</name>
<organism evidence="4 5">
    <name type="scientific">Clostridium innocuum</name>
    <dbReference type="NCBI Taxonomy" id="1522"/>
    <lineage>
        <taxon>Bacteria</taxon>
        <taxon>Bacillati</taxon>
        <taxon>Bacillota</taxon>
        <taxon>Clostridia</taxon>
        <taxon>Eubacteriales</taxon>
        <taxon>Clostridiaceae</taxon>
        <taxon>Clostridium</taxon>
    </lineage>
</organism>
<sequence>MKQMTTAKLALCSLFTALIAIGAFLQIPLPNFDYFTLQFFFVLMAGMLLGARLGALSAALYVLIGLLGLPVFAAGGGISYVLRPSFGFLLGFIVTAFCSGWIMEHGQRNWRTCFLASLVGLLATYGIGLAYKYMLLNYYTGTEISFYLLLLSCFPLDLPGDIMFSVLAAYAALRFPVSVRHGIKREGVYAKQIQK</sequence>
<reference evidence="4 5" key="1">
    <citation type="submission" date="2018-08" db="EMBL/GenBank/DDBJ databases">
        <title>A genome reference for cultivated species of the human gut microbiota.</title>
        <authorList>
            <person name="Zou Y."/>
            <person name="Xue W."/>
            <person name="Luo G."/>
        </authorList>
    </citation>
    <scope>NUCLEOTIDE SEQUENCE [LARGE SCALE GENOMIC DNA]</scope>
    <source>
        <strain evidence="4 5">OF01-2LB</strain>
    </source>
</reference>
<gene>
    <name evidence="4" type="ORF">DXA38_13145</name>
</gene>
<evidence type="ECO:0000256" key="2">
    <source>
        <dbReference type="PIRNR" id="PIRNR016661"/>
    </source>
</evidence>
<accession>A0A3E2VUA9</accession>
<dbReference type="RefSeq" id="WP_117443576.1">
    <property type="nucleotide sequence ID" value="NZ_JAJFEN010000051.1"/>
</dbReference>
<keyword evidence="3" id="KW-0812">Transmembrane</keyword>
<protein>
    <recommendedName>
        <fullName evidence="2">Biotin transporter</fullName>
    </recommendedName>
</protein>
<feature type="transmembrane region" description="Helical" evidence="3">
    <location>
        <begin position="58"/>
        <end position="80"/>
    </location>
</feature>
<comment type="subcellular location">
    <subcellularLocation>
        <location evidence="2">Cell membrane</location>
        <topology evidence="2">Multi-pass membrane protein</topology>
    </subcellularLocation>
</comment>
<comment type="caution">
    <text evidence="4">The sequence shown here is derived from an EMBL/GenBank/DDBJ whole genome shotgun (WGS) entry which is preliminary data.</text>
</comment>
<feature type="transmembrane region" description="Helical" evidence="3">
    <location>
        <begin position="35"/>
        <end position="51"/>
    </location>
</feature>
<dbReference type="OrthoDB" id="9803495at2"/>
<comment type="similarity">
    <text evidence="1 2">Belongs to the BioY family.</text>
</comment>
<evidence type="ECO:0000313" key="4">
    <source>
        <dbReference type="EMBL" id="RGC14633.1"/>
    </source>
</evidence>
<dbReference type="GO" id="GO:0015225">
    <property type="term" value="F:biotin transmembrane transporter activity"/>
    <property type="evidence" value="ECO:0007669"/>
    <property type="project" value="UniProtKB-UniRule"/>
</dbReference>
<dbReference type="GO" id="GO:0005886">
    <property type="term" value="C:plasma membrane"/>
    <property type="evidence" value="ECO:0007669"/>
    <property type="project" value="UniProtKB-SubCell"/>
</dbReference>
<feature type="transmembrane region" description="Helical" evidence="3">
    <location>
        <begin position="115"/>
        <end position="134"/>
    </location>
</feature>
<dbReference type="PIRSF" id="PIRSF016661">
    <property type="entry name" value="BioY"/>
    <property type="match status" value="1"/>
</dbReference>
<evidence type="ECO:0000256" key="3">
    <source>
        <dbReference type="SAM" id="Phobius"/>
    </source>
</evidence>
<dbReference type="PANTHER" id="PTHR34295">
    <property type="entry name" value="BIOTIN TRANSPORTER BIOY"/>
    <property type="match status" value="1"/>
</dbReference>
<dbReference type="AlphaFoldDB" id="A0A3E2VUA9"/>
<keyword evidence="2" id="KW-1003">Cell membrane</keyword>
<dbReference type="Gene3D" id="1.10.1760.20">
    <property type="match status" value="1"/>
</dbReference>
<evidence type="ECO:0000256" key="1">
    <source>
        <dbReference type="ARBA" id="ARBA00010692"/>
    </source>
</evidence>
<keyword evidence="2" id="KW-0813">Transport</keyword>
<evidence type="ECO:0000313" key="5">
    <source>
        <dbReference type="Proteomes" id="UP000260025"/>
    </source>
</evidence>
<dbReference type="InterPro" id="IPR003784">
    <property type="entry name" value="BioY"/>
</dbReference>
<keyword evidence="2 3" id="KW-0472">Membrane</keyword>
<feature type="transmembrane region" description="Helical" evidence="3">
    <location>
        <begin position="86"/>
        <end position="103"/>
    </location>
</feature>
<proteinExistence type="inferred from homology"/>
<keyword evidence="3" id="KW-1133">Transmembrane helix</keyword>
<feature type="transmembrane region" description="Helical" evidence="3">
    <location>
        <begin position="146"/>
        <end position="173"/>
    </location>
</feature>
<dbReference type="Proteomes" id="UP000260025">
    <property type="component" value="Unassembled WGS sequence"/>
</dbReference>
<dbReference type="EMBL" id="QVEV01000019">
    <property type="protein sequence ID" value="RGC14633.1"/>
    <property type="molecule type" value="Genomic_DNA"/>
</dbReference>
<dbReference type="PANTHER" id="PTHR34295:SF1">
    <property type="entry name" value="BIOTIN TRANSPORTER BIOY"/>
    <property type="match status" value="1"/>
</dbReference>
<dbReference type="Pfam" id="PF02632">
    <property type="entry name" value="BioY"/>
    <property type="match status" value="1"/>
</dbReference>